<dbReference type="Gene3D" id="3.40.50.1000">
    <property type="entry name" value="HAD superfamily/HAD-like"/>
    <property type="match status" value="1"/>
</dbReference>
<dbReference type="SFLD" id="SFLDS00003">
    <property type="entry name" value="Haloacid_Dehalogenase"/>
    <property type="match status" value="1"/>
</dbReference>
<keyword evidence="1" id="KW-1133">Transmembrane helix</keyword>
<protein>
    <submittedName>
        <fullName evidence="2">HAD family hydrolase</fullName>
    </submittedName>
</protein>
<reference evidence="2" key="1">
    <citation type="submission" date="2024-07" db="EMBL/GenBank/DDBJ databases">
        <authorList>
            <person name="Yu S.T."/>
        </authorList>
    </citation>
    <scope>NUCLEOTIDE SEQUENCE</scope>
    <source>
        <strain evidence="2">R08</strain>
    </source>
</reference>
<dbReference type="PANTHER" id="PTHR43481:SF4">
    <property type="entry name" value="GLYCEROL-1-PHOSPHATE PHOSPHOHYDROLASE 1-RELATED"/>
    <property type="match status" value="1"/>
</dbReference>
<gene>
    <name evidence="2" type="ORF">AB5J58_16865</name>
</gene>
<dbReference type="InterPro" id="IPR051806">
    <property type="entry name" value="HAD-like_SPP"/>
</dbReference>
<dbReference type="AlphaFoldDB" id="A0AB39M7D8"/>
<dbReference type="InterPro" id="IPR023214">
    <property type="entry name" value="HAD_sf"/>
</dbReference>
<dbReference type="SUPFAM" id="SSF56784">
    <property type="entry name" value="HAD-like"/>
    <property type="match status" value="1"/>
</dbReference>
<dbReference type="EMBL" id="CP163431">
    <property type="protein sequence ID" value="XDQ01760.1"/>
    <property type="molecule type" value="Genomic_DNA"/>
</dbReference>
<keyword evidence="2" id="KW-0378">Hydrolase</keyword>
<proteinExistence type="predicted"/>
<accession>A0AB39M7D8</accession>
<organism evidence="2">
    <name type="scientific">Streptomyces sp. R08</name>
    <dbReference type="NCBI Taxonomy" id="3238624"/>
    <lineage>
        <taxon>Bacteria</taxon>
        <taxon>Bacillati</taxon>
        <taxon>Actinomycetota</taxon>
        <taxon>Actinomycetes</taxon>
        <taxon>Kitasatosporales</taxon>
        <taxon>Streptomycetaceae</taxon>
        <taxon>Streptomyces</taxon>
    </lineage>
</organism>
<dbReference type="RefSeq" id="WP_369188061.1">
    <property type="nucleotide sequence ID" value="NZ_CP163431.1"/>
</dbReference>
<dbReference type="SFLD" id="SFLDG01129">
    <property type="entry name" value="C1.5:_HAD__Beta-PGM__Phosphata"/>
    <property type="match status" value="1"/>
</dbReference>
<keyword evidence="1" id="KW-0472">Membrane</keyword>
<dbReference type="Pfam" id="PF00702">
    <property type="entry name" value="Hydrolase"/>
    <property type="match status" value="1"/>
</dbReference>
<evidence type="ECO:0000256" key="1">
    <source>
        <dbReference type="SAM" id="Phobius"/>
    </source>
</evidence>
<dbReference type="CDD" id="cd07505">
    <property type="entry name" value="HAD_BPGM-like"/>
    <property type="match status" value="1"/>
</dbReference>
<dbReference type="NCBIfam" id="TIGR01509">
    <property type="entry name" value="HAD-SF-IA-v3"/>
    <property type="match status" value="1"/>
</dbReference>
<dbReference type="PANTHER" id="PTHR43481">
    <property type="entry name" value="FRUCTOSE-1-PHOSPHATE PHOSPHATASE"/>
    <property type="match status" value="1"/>
</dbReference>
<evidence type="ECO:0000313" key="2">
    <source>
        <dbReference type="EMBL" id="XDQ01760.1"/>
    </source>
</evidence>
<dbReference type="InterPro" id="IPR036412">
    <property type="entry name" value="HAD-like_sf"/>
</dbReference>
<dbReference type="InterPro" id="IPR023198">
    <property type="entry name" value="PGP-like_dom2"/>
</dbReference>
<feature type="transmembrane region" description="Helical" evidence="1">
    <location>
        <begin position="32"/>
        <end position="53"/>
    </location>
</feature>
<name>A0AB39M7D8_9ACTN</name>
<dbReference type="GO" id="GO:0050308">
    <property type="term" value="F:sugar-phosphatase activity"/>
    <property type="evidence" value="ECO:0007669"/>
    <property type="project" value="TreeGrafter"/>
</dbReference>
<sequence length="191" mass="20507">MAHPAFDAYAFDFDGTLADTADVNHRAVRASLAAHGVTVSLAWVVAAPVFTAAQLRRRLGLTPAALPEETFVEAARAYWLTHTDLIRPIHATARIARAAAEHAPVAVVSANYSDIVRRGLTVVGLDDLPWTVVGRDDVPHAKPAPDAYLHAARLLDVAPDRCLAHEDTDDGVAAATAAGMNVVDIRRRPWQ</sequence>
<keyword evidence="1" id="KW-0812">Transmembrane</keyword>
<dbReference type="Gene3D" id="1.10.150.240">
    <property type="entry name" value="Putative phosphatase, domain 2"/>
    <property type="match status" value="1"/>
</dbReference>
<dbReference type="InterPro" id="IPR006439">
    <property type="entry name" value="HAD-SF_hydro_IA"/>
</dbReference>